<gene>
    <name evidence="3" type="ORF">WNY58_00485</name>
</gene>
<keyword evidence="4" id="KW-1185">Reference proteome</keyword>
<feature type="signal peptide" evidence="2">
    <location>
        <begin position="1"/>
        <end position="21"/>
    </location>
</feature>
<evidence type="ECO:0000313" key="4">
    <source>
        <dbReference type="Proteomes" id="UP001449225"/>
    </source>
</evidence>
<name>A0ABU9TMB1_9GAMM</name>
<feature type="compositionally biased region" description="Basic and acidic residues" evidence="1">
    <location>
        <begin position="111"/>
        <end position="122"/>
    </location>
</feature>
<comment type="caution">
    <text evidence="3">The sequence shown here is derived from an EMBL/GenBank/DDBJ whole genome shotgun (WGS) entry which is preliminary data.</text>
</comment>
<reference evidence="3 4" key="1">
    <citation type="submission" date="2024-03" db="EMBL/GenBank/DDBJ databases">
        <title>Community enrichment and isolation of bacterial strains for fucoidan degradation.</title>
        <authorList>
            <person name="Sichert A."/>
        </authorList>
    </citation>
    <scope>NUCLEOTIDE SEQUENCE [LARGE SCALE GENOMIC DNA]</scope>
    <source>
        <strain evidence="3 4">AS76</strain>
    </source>
</reference>
<evidence type="ECO:0000256" key="1">
    <source>
        <dbReference type="SAM" id="MobiDB-lite"/>
    </source>
</evidence>
<accession>A0ABU9TMB1</accession>
<dbReference type="RefSeq" id="WP_067984555.1">
    <property type="nucleotide sequence ID" value="NZ_CAXBCE010000010.1"/>
</dbReference>
<proteinExistence type="predicted"/>
<feature type="region of interest" description="Disordered" evidence="1">
    <location>
        <begin position="102"/>
        <end position="122"/>
    </location>
</feature>
<keyword evidence="2" id="KW-0732">Signal</keyword>
<feature type="chain" id="PRO_5045374056" evidence="2">
    <location>
        <begin position="22"/>
        <end position="122"/>
    </location>
</feature>
<sequence>MTYLYRLLLSCLLLTTSSYLAADEDTDPLTEQLQQWLFQLPALVDEKGKISSSYMKNYLQCMDDQQALNQEPDMTIGELIDNALNSGNECAPLLNEMLESLTDQPVDSLSEEQKKRLLEESL</sequence>
<evidence type="ECO:0000313" key="3">
    <source>
        <dbReference type="EMBL" id="MEM5534854.1"/>
    </source>
</evidence>
<protein>
    <submittedName>
        <fullName evidence="3">Uncharacterized protein</fullName>
    </submittedName>
</protein>
<dbReference type="Proteomes" id="UP001449225">
    <property type="component" value="Unassembled WGS sequence"/>
</dbReference>
<evidence type="ECO:0000256" key="2">
    <source>
        <dbReference type="SAM" id="SignalP"/>
    </source>
</evidence>
<dbReference type="EMBL" id="JBBMRA010000001">
    <property type="protein sequence ID" value="MEM5534854.1"/>
    <property type="molecule type" value="Genomic_DNA"/>
</dbReference>
<organism evidence="3 4">
    <name type="scientific">Neptuniibacter pectenicola</name>
    <dbReference type="NCBI Taxonomy" id="1806669"/>
    <lineage>
        <taxon>Bacteria</taxon>
        <taxon>Pseudomonadati</taxon>
        <taxon>Pseudomonadota</taxon>
        <taxon>Gammaproteobacteria</taxon>
        <taxon>Oceanospirillales</taxon>
        <taxon>Oceanospirillaceae</taxon>
        <taxon>Neptuniibacter</taxon>
    </lineage>
</organism>